<dbReference type="InterPro" id="IPR035895">
    <property type="entry name" value="HPr-like_sf"/>
</dbReference>
<keyword evidence="2" id="KW-1185">Reference proteome</keyword>
<accession>A0A926IBS9</accession>
<organism evidence="1 2">
    <name type="scientific">Zongyangia hominis</name>
    <dbReference type="NCBI Taxonomy" id="2763677"/>
    <lineage>
        <taxon>Bacteria</taxon>
        <taxon>Bacillati</taxon>
        <taxon>Bacillota</taxon>
        <taxon>Clostridia</taxon>
        <taxon>Eubacteriales</taxon>
        <taxon>Oscillospiraceae</taxon>
        <taxon>Zongyangia</taxon>
    </lineage>
</organism>
<evidence type="ECO:0000313" key="1">
    <source>
        <dbReference type="EMBL" id="MBC8570497.1"/>
    </source>
</evidence>
<dbReference type="InterPro" id="IPR002114">
    <property type="entry name" value="PTS_HPr_Ser_P_site"/>
</dbReference>
<dbReference type="EMBL" id="JACRTC010000003">
    <property type="protein sequence ID" value="MBC8570497.1"/>
    <property type="molecule type" value="Genomic_DNA"/>
</dbReference>
<protein>
    <submittedName>
        <fullName evidence="1">HPr family phosphocarrier protein</fullName>
    </submittedName>
</protein>
<sequence>MVAFIKLESAEDLKTFMNMAWNCEDDVGVHTTDGKIADAKSVLGLMALDYSKPVQVVTENSKFIESLEKWRV</sequence>
<comment type="caution">
    <text evidence="1">The sequence shown here is derived from an EMBL/GenBank/DDBJ whole genome shotgun (WGS) entry which is preliminary data.</text>
</comment>
<evidence type="ECO:0000313" key="2">
    <source>
        <dbReference type="Proteomes" id="UP000660861"/>
    </source>
</evidence>
<dbReference type="RefSeq" id="WP_262397586.1">
    <property type="nucleotide sequence ID" value="NZ_JACRTC010000003.1"/>
</dbReference>
<dbReference type="AlphaFoldDB" id="A0A926IBS9"/>
<dbReference type="SUPFAM" id="SSF55594">
    <property type="entry name" value="HPr-like"/>
    <property type="match status" value="1"/>
</dbReference>
<dbReference type="PROSITE" id="PS00589">
    <property type="entry name" value="PTS_HPR_SER"/>
    <property type="match status" value="1"/>
</dbReference>
<proteinExistence type="predicted"/>
<dbReference type="Proteomes" id="UP000660861">
    <property type="component" value="Unassembled WGS sequence"/>
</dbReference>
<name>A0A926IBS9_9FIRM</name>
<reference evidence="1" key="1">
    <citation type="submission" date="2020-08" db="EMBL/GenBank/DDBJ databases">
        <title>Genome public.</title>
        <authorList>
            <person name="Liu C."/>
            <person name="Sun Q."/>
        </authorList>
    </citation>
    <scope>NUCLEOTIDE SEQUENCE</scope>
    <source>
        <strain evidence="1">NSJ-54</strain>
    </source>
</reference>
<gene>
    <name evidence="1" type="ORF">H8709_06590</name>
</gene>